<dbReference type="Ensembl" id="ENSEBUT00000004047.1">
    <property type="protein sequence ID" value="ENSEBUP00000003664.1"/>
    <property type="gene ID" value="ENSEBUG00000002633.1"/>
</dbReference>
<dbReference type="SMART" id="SM00360">
    <property type="entry name" value="RRM"/>
    <property type="match status" value="1"/>
</dbReference>
<keyword evidence="5" id="KW-1185">Reference proteome</keyword>
<accession>A0A8C4NK23</accession>
<dbReference type="InterPro" id="IPR035979">
    <property type="entry name" value="RBD_domain_sf"/>
</dbReference>
<dbReference type="FunFam" id="3.30.70.330:FF:000078">
    <property type="entry name" value="serine/arginine-rich splicing factor 7 isoform X1"/>
    <property type="match status" value="1"/>
</dbReference>
<feature type="compositionally biased region" description="Low complexity" evidence="2">
    <location>
        <begin position="108"/>
        <end position="117"/>
    </location>
</feature>
<dbReference type="InterPro" id="IPR012677">
    <property type="entry name" value="Nucleotide-bd_a/b_plait_sf"/>
</dbReference>
<protein>
    <recommendedName>
        <fullName evidence="3">RRM domain-containing protein</fullName>
    </recommendedName>
</protein>
<evidence type="ECO:0000259" key="3">
    <source>
        <dbReference type="PROSITE" id="PS50102"/>
    </source>
</evidence>
<sequence length="201" mass="22615">MSKPRDQGPLDCKVYVGNLGFNASEYELEKVFSYYGPVRSVWIARNPPGFAFVQFEEPRDARDACRELDGRILCGTRARVEMSTGVKRQKRWGPAPPWTRSDYRRRTSSSPVPSSRRSPARRSRSRSLGRARSPFSPPSLSHRRSPSLSPNSRRGKKCSPSQTKRSGGMRTANRIPSRSVSRSPSPKSHSPPVRRNELTTG</sequence>
<name>A0A8C4NK23_EPTBU</name>
<feature type="domain" description="RRM" evidence="3">
    <location>
        <begin position="12"/>
        <end position="85"/>
    </location>
</feature>
<dbReference type="Gene3D" id="3.30.70.330">
    <property type="match status" value="1"/>
</dbReference>
<dbReference type="SUPFAM" id="SSF54928">
    <property type="entry name" value="RNA-binding domain, RBD"/>
    <property type="match status" value="1"/>
</dbReference>
<feature type="compositionally biased region" description="Low complexity" evidence="2">
    <location>
        <begin position="130"/>
        <end position="152"/>
    </location>
</feature>
<dbReference type="AlphaFoldDB" id="A0A8C4NK23"/>
<dbReference type="PROSITE" id="PS50102">
    <property type="entry name" value="RRM"/>
    <property type="match status" value="1"/>
</dbReference>
<evidence type="ECO:0000313" key="5">
    <source>
        <dbReference type="Proteomes" id="UP000694388"/>
    </source>
</evidence>
<dbReference type="GO" id="GO:0003723">
    <property type="term" value="F:RNA binding"/>
    <property type="evidence" value="ECO:0007669"/>
    <property type="project" value="UniProtKB-UniRule"/>
</dbReference>
<dbReference type="PANTHER" id="PTHR23147">
    <property type="entry name" value="SERINE/ARGININE RICH SPLICING FACTOR"/>
    <property type="match status" value="1"/>
</dbReference>
<dbReference type="Proteomes" id="UP000694388">
    <property type="component" value="Unplaced"/>
</dbReference>
<dbReference type="OMA" id="MICNARI"/>
<dbReference type="CDD" id="cd12373">
    <property type="entry name" value="RRM_SRSF3_like"/>
    <property type="match status" value="1"/>
</dbReference>
<feature type="compositionally biased region" description="Low complexity" evidence="2">
    <location>
        <begin position="174"/>
        <end position="193"/>
    </location>
</feature>
<feature type="region of interest" description="Disordered" evidence="2">
    <location>
        <begin position="83"/>
        <end position="201"/>
    </location>
</feature>
<keyword evidence="1" id="KW-0694">RNA-binding</keyword>
<dbReference type="Ensembl" id="ENSEBUT00000004022.1">
    <property type="protein sequence ID" value="ENSEBUP00000003642.1"/>
    <property type="gene ID" value="ENSEBUG00000002633.1"/>
</dbReference>
<dbReference type="InterPro" id="IPR000504">
    <property type="entry name" value="RRM_dom"/>
</dbReference>
<reference evidence="4" key="1">
    <citation type="submission" date="2025-05" db="UniProtKB">
        <authorList>
            <consortium name="Ensembl"/>
        </authorList>
    </citation>
    <scope>IDENTIFICATION</scope>
</reference>
<feature type="compositionally biased region" description="Basic residues" evidence="2">
    <location>
        <begin position="118"/>
        <end position="129"/>
    </location>
</feature>
<evidence type="ECO:0000256" key="2">
    <source>
        <dbReference type="SAM" id="MobiDB-lite"/>
    </source>
</evidence>
<proteinExistence type="predicted"/>
<dbReference type="Ensembl" id="ENSEBUT00000004035.1">
    <property type="protein sequence ID" value="ENSEBUP00000003653.1"/>
    <property type="gene ID" value="ENSEBUG00000002633.1"/>
</dbReference>
<dbReference type="Pfam" id="PF00076">
    <property type="entry name" value="RRM_1"/>
    <property type="match status" value="1"/>
</dbReference>
<organism evidence="4 5">
    <name type="scientific">Eptatretus burgeri</name>
    <name type="common">Inshore hagfish</name>
    <dbReference type="NCBI Taxonomy" id="7764"/>
    <lineage>
        <taxon>Eukaryota</taxon>
        <taxon>Metazoa</taxon>
        <taxon>Chordata</taxon>
        <taxon>Craniata</taxon>
        <taxon>Vertebrata</taxon>
        <taxon>Cyclostomata</taxon>
        <taxon>Myxini</taxon>
        <taxon>Myxiniformes</taxon>
        <taxon>Myxinidae</taxon>
        <taxon>Eptatretinae</taxon>
        <taxon>Eptatretus</taxon>
    </lineage>
</organism>
<dbReference type="InterPro" id="IPR050907">
    <property type="entry name" value="SRSF"/>
</dbReference>
<evidence type="ECO:0000256" key="1">
    <source>
        <dbReference type="PROSITE-ProRule" id="PRU00176"/>
    </source>
</evidence>
<dbReference type="GeneTree" id="ENSGT00940000165794"/>
<evidence type="ECO:0000313" key="4">
    <source>
        <dbReference type="Ensembl" id="ENSEBUP00000003653.1"/>
    </source>
</evidence>